<proteinExistence type="predicted"/>
<accession>A0AAV5QE32</accession>
<dbReference type="InterPro" id="IPR035237">
    <property type="entry name" value="DUF5341"/>
</dbReference>
<protein>
    <submittedName>
        <fullName evidence="1">Uncharacterized protein</fullName>
    </submittedName>
</protein>
<comment type="caution">
    <text evidence="1">The sequence shown here is derived from an EMBL/GenBank/DDBJ whole genome shotgun (WGS) entry which is preliminary data.</text>
</comment>
<dbReference type="AlphaFoldDB" id="A0AAV5QE32"/>
<dbReference type="EMBL" id="BTFZ01000001">
    <property type="protein sequence ID" value="GMM32897.1"/>
    <property type="molecule type" value="Genomic_DNA"/>
</dbReference>
<name>A0AAV5QE32_9ASCO</name>
<keyword evidence="2" id="KW-1185">Reference proteome</keyword>
<dbReference type="GeneID" id="90070876"/>
<dbReference type="RefSeq" id="XP_064849897.1">
    <property type="nucleotide sequence ID" value="XM_064993825.1"/>
</dbReference>
<sequence>MSLDSQDWFADHVGAVMAIGPTTKYCISAVYPGQGTALHDEIYTNNYGGIDSFCNADSDNFDSGTT</sequence>
<gene>
    <name evidence="1" type="ORF">DASC09_002220</name>
</gene>
<dbReference type="Proteomes" id="UP001360560">
    <property type="component" value="Unassembled WGS sequence"/>
</dbReference>
<evidence type="ECO:0000313" key="2">
    <source>
        <dbReference type="Proteomes" id="UP001360560"/>
    </source>
</evidence>
<reference evidence="1 2" key="1">
    <citation type="journal article" date="2023" name="Elife">
        <title>Identification of key yeast species and microbe-microbe interactions impacting larval growth of Drosophila in the wild.</title>
        <authorList>
            <person name="Mure A."/>
            <person name="Sugiura Y."/>
            <person name="Maeda R."/>
            <person name="Honda K."/>
            <person name="Sakurai N."/>
            <person name="Takahashi Y."/>
            <person name="Watada M."/>
            <person name="Katoh T."/>
            <person name="Gotoh A."/>
            <person name="Gotoh Y."/>
            <person name="Taniguchi I."/>
            <person name="Nakamura K."/>
            <person name="Hayashi T."/>
            <person name="Katayama T."/>
            <person name="Uemura T."/>
            <person name="Hattori Y."/>
        </authorList>
    </citation>
    <scope>NUCLEOTIDE SEQUENCE [LARGE SCALE GENOMIC DNA]</scope>
    <source>
        <strain evidence="1 2">SC-9</strain>
    </source>
</reference>
<organism evidence="1 2">
    <name type="scientific">Saccharomycopsis crataegensis</name>
    <dbReference type="NCBI Taxonomy" id="43959"/>
    <lineage>
        <taxon>Eukaryota</taxon>
        <taxon>Fungi</taxon>
        <taxon>Dikarya</taxon>
        <taxon>Ascomycota</taxon>
        <taxon>Saccharomycotina</taxon>
        <taxon>Saccharomycetes</taxon>
        <taxon>Saccharomycopsidaceae</taxon>
        <taxon>Saccharomycopsis</taxon>
    </lineage>
</organism>
<dbReference type="Pfam" id="PF17276">
    <property type="entry name" value="DUF5341"/>
    <property type="match status" value="1"/>
</dbReference>
<evidence type="ECO:0000313" key="1">
    <source>
        <dbReference type="EMBL" id="GMM32897.1"/>
    </source>
</evidence>